<feature type="chain" id="PRO_5037562019" description="DUF4468 domain-containing protein" evidence="1">
    <location>
        <begin position="17"/>
        <end position="175"/>
    </location>
</feature>
<dbReference type="AlphaFoldDB" id="A0A979GS95"/>
<dbReference type="OrthoDB" id="7064461at2"/>
<evidence type="ECO:0000313" key="3">
    <source>
        <dbReference type="Proteomes" id="UP000002215"/>
    </source>
</evidence>
<evidence type="ECO:0000256" key="1">
    <source>
        <dbReference type="SAM" id="SignalP"/>
    </source>
</evidence>
<sequence length="175" mass="20550">MFRIILLLLIGAPAMAQTDSVLEHIREQYQTVNTQIGQYRKTEVNMEGISTEGAVLEGYYAGDTLKLLVHDIFGEMGHKRLEVYYEAEKPVFCYRRVYTYAVPMYDSAFANTQVTVSENRAYFKDGKMIRWIDDKNKTFQQRNSLFVKTEKDYLKTAVDLRKVIKTGRYDQRDWQ</sequence>
<evidence type="ECO:0008006" key="4">
    <source>
        <dbReference type="Google" id="ProtNLM"/>
    </source>
</evidence>
<dbReference type="EMBL" id="CP001699">
    <property type="protein sequence ID" value="ACU59284.1"/>
    <property type="molecule type" value="Genomic_DNA"/>
</dbReference>
<keyword evidence="1" id="KW-0732">Signal</keyword>
<accession>A0A979GS95</accession>
<reference evidence="2 3" key="2">
    <citation type="journal article" date="2010" name="Stand. Genomic Sci.">
        <title>Complete genome sequence of Chitinophaga pinensis type strain (UQM 2034).</title>
        <authorList>
            <person name="Glavina Del Rio T."/>
            <person name="Abt B."/>
            <person name="Spring S."/>
            <person name="Lapidus A."/>
            <person name="Nolan M."/>
            <person name="Tice H."/>
            <person name="Copeland A."/>
            <person name="Cheng J.F."/>
            <person name="Chen F."/>
            <person name="Bruce D."/>
            <person name="Goodwin L."/>
            <person name="Pitluck S."/>
            <person name="Ivanova N."/>
            <person name="Mavromatis K."/>
            <person name="Mikhailova N."/>
            <person name="Pati A."/>
            <person name="Chen A."/>
            <person name="Palaniappan K."/>
            <person name="Land M."/>
            <person name="Hauser L."/>
            <person name="Chang Y.J."/>
            <person name="Jeffries C.D."/>
            <person name="Chain P."/>
            <person name="Saunders E."/>
            <person name="Detter J.C."/>
            <person name="Brettin T."/>
            <person name="Rohde M."/>
            <person name="Goker M."/>
            <person name="Bristow J."/>
            <person name="Eisen J.A."/>
            <person name="Markowitz V."/>
            <person name="Hugenholtz P."/>
            <person name="Kyrpides N.C."/>
            <person name="Klenk H.P."/>
            <person name="Lucas S."/>
        </authorList>
    </citation>
    <scope>NUCLEOTIDE SEQUENCE [LARGE SCALE GENOMIC DNA]</scope>
    <source>
        <strain evidence="3">ATCC 43595 / DSM 2588 / LMG 13176 / NBRC 15968 / NCIMB 11800 / UQM 2034</strain>
    </source>
</reference>
<dbReference type="Proteomes" id="UP000002215">
    <property type="component" value="Chromosome"/>
</dbReference>
<dbReference type="KEGG" id="cpi:Cpin_1788"/>
<feature type="signal peptide" evidence="1">
    <location>
        <begin position="1"/>
        <end position="16"/>
    </location>
</feature>
<proteinExistence type="predicted"/>
<protein>
    <recommendedName>
        <fullName evidence="4">DUF4468 domain-containing protein</fullName>
    </recommendedName>
</protein>
<reference evidence="3" key="1">
    <citation type="submission" date="2009-08" db="EMBL/GenBank/DDBJ databases">
        <title>The complete genome of Chitinophaga pinensis DSM 2588.</title>
        <authorList>
            <consortium name="US DOE Joint Genome Institute (JGI-PGF)"/>
            <person name="Lucas S."/>
            <person name="Copeland A."/>
            <person name="Lapidus A."/>
            <person name="Glavina del Rio T."/>
            <person name="Dalin E."/>
            <person name="Tice H."/>
            <person name="Bruce D."/>
            <person name="Goodwin L."/>
            <person name="Pitluck S."/>
            <person name="Kyrpides N."/>
            <person name="Mavromatis K."/>
            <person name="Ivanova N."/>
            <person name="Mikhailova N."/>
            <person name="Sims D."/>
            <person name="Meinche L."/>
            <person name="Brettin T."/>
            <person name="Detter J.C."/>
            <person name="Han C."/>
            <person name="Larimer F."/>
            <person name="Land M."/>
            <person name="Hauser L."/>
            <person name="Markowitz V."/>
            <person name="Cheng J.-F."/>
            <person name="Hugenholtz P."/>
            <person name="Woyke T."/>
            <person name="Wu D."/>
            <person name="Spring S."/>
            <person name="Klenk H.-P."/>
            <person name="Eisen J.A."/>
        </authorList>
    </citation>
    <scope>NUCLEOTIDE SEQUENCE [LARGE SCALE GENOMIC DNA]</scope>
    <source>
        <strain evidence="3">ATCC 43595 / DSM 2588 / LMG 13176 / NBRC 15968 / NCIMB 11800 / UQM 2034</strain>
    </source>
</reference>
<evidence type="ECO:0000313" key="2">
    <source>
        <dbReference type="EMBL" id="ACU59284.1"/>
    </source>
</evidence>
<gene>
    <name evidence="2" type="ordered locus">Cpin_1788</name>
</gene>
<organism evidence="2 3">
    <name type="scientific">Chitinophaga pinensis (strain ATCC 43595 / DSM 2588 / LMG 13176 / NBRC 15968 / NCIMB 11800 / UQM 2034)</name>
    <dbReference type="NCBI Taxonomy" id="485918"/>
    <lineage>
        <taxon>Bacteria</taxon>
        <taxon>Pseudomonadati</taxon>
        <taxon>Bacteroidota</taxon>
        <taxon>Chitinophagia</taxon>
        <taxon>Chitinophagales</taxon>
        <taxon>Chitinophagaceae</taxon>
        <taxon>Chitinophaga</taxon>
    </lineage>
</organism>
<dbReference type="RefSeq" id="WP_012789460.1">
    <property type="nucleotide sequence ID" value="NC_013132.1"/>
</dbReference>
<name>A0A979GS95_CHIPD</name>